<dbReference type="InterPro" id="IPR011010">
    <property type="entry name" value="DNA_brk_join_enz"/>
</dbReference>
<dbReference type="EMBL" id="ATBP01000632">
    <property type="protein sequence ID" value="ETR69477.1"/>
    <property type="molecule type" value="Genomic_DNA"/>
</dbReference>
<dbReference type="Pfam" id="PF02899">
    <property type="entry name" value="Phage_int_SAM_1"/>
    <property type="match status" value="1"/>
</dbReference>
<keyword evidence="2" id="KW-0229">DNA integration</keyword>
<keyword evidence="4" id="KW-0233">DNA recombination</keyword>
<dbReference type="PANTHER" id="PTHR30349:SF41">
    <property type="entry name" value="INTEGRASE_RECOMBINASE PROTEIN MJ0367-RELATED"/>
    <property type="match status" value="1"/>
</dbReference>
<dbReference type="InterPro" id="IPR002104">
    <property type="entry name" value="Integrase_catalytic"/>
</dbReference>
<feature type="domain" description="Tyr recombinase" evidence="6">
    <location>
        <begin position="208"/>
        <end position="417"/>
    </location>
</feature>
<dbReference type="InterPro" id="IPR044068">
    <property type="entry name" value="CB"/>
</dbReference>
<evidence type="ECO:0000256" key="2">
    <source>
        <dbReference type="ARBA" id="ARBA00022908"/>
    </source>
</evidence>
<evidence type="ECO:0000313" key="8">
    <source>
        <dbReference type="EMBL" id="ETR69477.1"/>
    </source>
</evidence>
<comment type="caution">
    <text evidence="8">The sequence shown here is derived from an EMBL/GenBank/DDBJ whole genome shotgun (WGS) entry which is preliminary data.</text>
</comment>
<evidence type="ECO:0000256" key="4">
    <source>
        <dbReference type="ARBA" id="ARBA00023172"/>
    </source>
</evidence>
<dbReference type="SUPFAM" id="SSF56349">
    <property type="entry name" value="DNA breaking-rejoining enzymes"/>
    <property type="match status" value="1"/>
</dbReference>
<feature type="domain" description="Core-binding (CB)" evidence="7">
    <location>
        <begin position="7"/>
        <end position="80"/>
    </location>
</feature>
<dbReference type="InterPro" id="IPR050090">
    <property type="entry name" value="Tyrosine_recombinase_XerCD"/>
</dbReference>
<dbReference type="GO" id="GO:0006310">
    <property type="term" value="P:DNA recombination"/>
    <property type="evidence" value="ECO:0007669"/>
    <property type="project" value="UniProtKB-KW"/>
</dbReference>
<evidence type="ECO:0000256" key="3">
    <source>
        <dbReference type="ARBA" id="ARBA00023125"/>
    </source>
</evidence>
<dbReference type="PANTHER" id="PTHR30349">
    <property type="entry name" value="PHAGE INTEGRASE-RELATED"/>
    <property type="match status" value="1"/>
</dbReference>
<evidence type="ECO:0000313" key="9">
    <source>
        <dbReference type="Proteomes" id="UP000189670"/>
    </source>
</evidence>
<dbReference type="Proteomes" id="UP000189670">
    <property type="component" value="Unassembled WGS sequence"/>
</dbReference>
<feature type="domain" description="Core-binding (CB)" evidence="7">
    <location>
        <begin position="112"/>
        <end position="185"/>
    </location>
</feature>
<sequence length="422" mass="49191">MSFIETSTGLKLLGNYLKQFKPSSRKVVKSDISNFFRENPGDILEISDNNISAYFSSLNASQKSIARKISVLKRFFSYLEKKIKGFTNPISNKYGSQLKYQGYYYQSERFQKDLIKWEQNTIVRSETIDTYKMHIISFFRWHKDTPRAITFEKMQQYIKWIKSKYSASTVCLKYTSLNSFLKYHLGSRAKDIMSFRRLKLVPPKKDKGYYDVLQESEIQQLLSQPDESAIGIRDSLIMHLLCVYGLRANEVCKITYGDLERHRVKGQQKLWIRDRKGRAGKRAETAIILNGKSLRALDDWLEESDINVYDDAPLFHQFIWDFQKSDIVPDKKRISEKLHLTVRTIETIVEKYVRQAGLRSNFTISPHALRHSALTLLAKSGVDLVDLKYLAGHQDVSTTMIYIHSVQSYDDHVGMYHPLNKE</sequence>
<dbReference type="CDD" id="cd00397">
    <property type="entry name" value="DNA_BRE_C"/>
    <property type="match status" value="1"/>
</dbReference>
<accession>A0A1V1P3P0</accession>
<protein>
    <submittedName>
        <fullName evidence="8">Integrase family protein</fullName>
    </submittedName>
</protein>
<dbReference type="GO" id="GO:0003677">
    <property type="term" value="F:DNA binding"/>
    <property type="evidence" value="ECO:0007669"/>
    <property type="project" value="UniProtKB-UniRule"/>
</dbReference>
<dbReference type="Pfam" id="PF13495">
    <property type="entry name" value="Phage_int_SAM_4"/>
    <property type="match status" value="1"/>
</dbReference>
<dbReference type="Gene3D" id="1.10.150.130">
    <property type="match status" value="2"/>
</dbReference>
<organism evidence="8 9">
    <name type="scientific">Candidatus Magnetoglobus multicellularis str. Araruama</name>
    <dbReference type="NCBI Taxonomy" id="890399"/>
    <lineage>
        <taxon>Bacteria</taxon>
        <taxon>Pseudomonadati</taxon>
        <taxon>Thermodesulfobacteriota</taxon>
        <taxon>Desulfobacteria</taxon>
        <taxon>Desulfobacterales</taxon>
        <taxon>Desulfobacteraceae</taxon>
        <taxon>Candidatus Magnetoglobus</taxon>
    </lineage>
</organism>
<gene>
    <name evidence="8" type="ORF">OMM_03906</name>
</gene>
<dbReference type="AlphaFoldDB" id="A0A1V1P3P0"/>
<proteinExistence type="inferred from homology"/>
<comment type="similarity">
    <text evidence="1">Belongs to the 'phage' integrase family.</text>
</comment>
<dbReference type="GO" id="GO:0015074">
    <property type="term" value="P:DNA integration"/>
    <property type="evidence" value="ECO:0007669"/>
    <property type="project" value="UniProtKB-KW"/>
</dbReference>
<dbReference type="InterPro" id="IPR004107">
    <property type="entry name" value="Integrase_SAM-like_N"/>
</dbReference>
<reference evidence="9" key="1">
    <citation type="submission" date="2012-11" db="EMBL/GenBank/DDBJ databases">
        <authorList>
            <person name="Lucero-Rivera Y.E."/>
            <person name="Tovar-Ramirez D."/>
        </authorList>
    </citation>
    <scope>NUCLEOTIDE SEQUENCE [LARGE SCALE GENOMIC DNA]</scope>
    <source>
        <strain evidence="9">Araruama</strain>
    </source>
</reference>
<name>A0A1V1P3P0_9BACT</name>
<dbReference type="Pfam" id="PF00589">
    <property type="entry name" value="Phage_integrase"/>
    <property type="match status" value="1"/>
</dbReference>
<dbReference type="InterPro" id="IPR010998">
    <property type="entry name" value="Integrase_recombinase_N"/>
</dbReference>
<evidence type="ECO:0000256" key="5">
    <source>
        <dbReference type="PROSITE-ProRule" id="PRU01248"/>
    </source>
</evidence>
<evidence type="ECO:0000259" key="7">
    <source>
        <dbReference type="PROSITE" id="PS51900"/>
    </source>
</evidence>
<evidence type="ECO:0000256" key="1">
    <source>
        <dbReference type="ARBA" id="ARBA00008857"/>
    </source>
</evidence>
<evidence type="ECO:0000259" key="6">
    <source>
        <dbReference type="PROSITE" id="PS51898"/>
    </source>
</evidence>
<keyword evidence="3 5" id="KW-0238">DNA-binding</keyword>
<dbReference type="PROSITE" id="PS51900">
    <property type="entry name" value="CB"/>
    <property type="match status" value="2"/>
</dbReference>
<dbReference type="Gene3D" id="1.10.443.10">
    <property type="entry name" value="Intergrase catalytic core"/>
    <property type="match status" value="1"/>
</dbReference>
<dbReference type="InterPro" id="IPR013762">
    <property type="entry name" value="Integrase-like_cat_sf"/>
</dbReference>
<dbReference type="PROSITE" id="PS51898">
    <property type="entry name" value="TYR_RECOMBINASE"/>
    <property type="match status" value="1"/>
</dbReference>